<feature type="compositionally biased region" description="Polar residues" evidence="1">
    <location>
        <begin position="430"/>
        <end position="442"/>
    </location>
</feature>
<dbReference type="VEuPathDB" id="PiroplasmaDB:BOVATA_007520"/>
<accession>A0A2H6K8I2</accession>
<protein>
    <submittedName>
        <fullName evidence="3">Ribosome-binding protein 1</fullName>
    </submittedName>
</protein>
<gene>
    <name evidence="3" type="ORF">BOVATA_007520</name>
</gene>
<evidence type="ECO:0000256" key="2">
    <source>
        <dbReference type="SAM" id="Phobius"/>
    </source>
</evidence>
<dbReference type="Proteomes" id="UP000236319">
    <property type="component" value="Unassembled WGS sequence"/>
</dbReference>
<keyword evidence="2" id="KW-0472">Membrane</keyword>
<organism evidence="3 4">
    <name type="scientific">Babesia ovata</name>
    <dbReference type="NCBI Taxonomy" id="189622"/>
    <lineage>
        <taxon>Eukaryota</taxon>
        <taxon>Sar</taxon>
        <taxon>Alveolata</taxon>
        <taxon>Apicomplexa</taxon>
        <taxon>Aconoidasida</taxon>
        <taxon>Piroplasmida</taxon>
        <taxon>Babesiidae</taxon>
        <taxon>Babesia</taxon>
    </lineage>
</organism>
<dbReference type="EMBL" id="BDSA01000001">
    <property type="protein sequence ID" value="GBE59259.1"/>
    <property type="molecule type" value="Genomic_DNA"/>
</dbReference>
<evidence type="ECO:0000256" key="1">
    <source>
        <dbReference type="SAM" id="MobiDB-lite"/>
    </source>
</evidence>
<evidence type="ECO:0000313" key="4">
    <source>
        <dbReference type="Proteomes" id="UP000236319"/>
    </source>
</evidence>
<proteinExistence type="predicted"/>
<feature type="compositionally biased region" description="Polar residues" evidence="1">
    <location>
        <begin position="498"/>
        <end position="510"/>
    </location>
</feature>
<feature type="compositionally biased region" description="Gly residues" evidence="1">
    <location>
        <begin position="453"/>
        <end position="471"/>
    </location>
</feature>
<feature type="region of interest" description="Disordered" evidence="1">
    <location>
        <begin position="630"/>
        <end position="651"/>
    </location>
</feature>
<sequence>MVAGIPLTNLKQCLQFLLWLKGHSGMQNQVISELVKRYGESYNHISFTGQLPPAVSEFLWNVSTFYTRLCKIPTAGSYVNPKAKDVTDALLECVPKFLAALYFLLYNVDRWFEAVGGGKWRDDNPGWETTWVRYVWHREWGGRLQNYLRARQSVKYGDLIPGGFGPEEVTYGYDYDPLYGYWYGESMVNDLQKILYKHNHKYNDFRDVFFTTVISKSGTQISNTANVLALVRTFCQIVDAEAKNDQGKRLKAVLERELKDKCINWPNLVAHCSKLQDQLGKLFKIDGFSYTGQARTVYELNTEKFAGETAKWFRNNLHEVQKNVQRIDTNFPVDNTLYLTALQPFATKNIFPYGFIFGKGQYGTLGDAWKKLSDHWPSVIGMLGKNGDGLDMLKTLLDDERCHHTAPPKPRPRPAPRPPRPARPAPPHQPSRTSTVRQSGTRSVGGWLSSGNYGSGARGVGGNNYRGGFNGSRGVRWATRRRVQGQGPRGGVHAKGAQRSSISGHTVSTEPQLLQSQSNPQPHPQQPPGPSAPGDPAIPIQPGGPGPISTDSVTPGTRTTSSPQDVLTQTPSVSGSNTGSDGDQHDGGGGGKQLSPEEEKRLKYYEEILEAKRDVFHKQDEERKKVAAELGKRLNEEDPQKKKEADAERKYRKDLEVREQLFLQHYHPKNTIRHQNAVVPSQSANQDPYALVGLEGSTLDADVIFADGEAVQDTFFEYNEKEWQKKLLDEQEQNAIMNHLRDETNKKRSEDADKLNQSQQELMEAAKREAEDRKLFDAVKRIPQPAPLKANFYDIPLAYPIKPPNLPRKSLPPPPPLIELKGRTVSDHKLPPLPSASPLKGEPVAPPPQPTIDFEIDKPYAPEQIAKMESRRTAYLPNEIIAPAPLPSYKVDFDIAPKVKVYNNSKYMSTTNLKPQPPSKPDLDVYVPNHILQDHVDDLDFDHDPPPPPTAEPLEPIGPSTTAIALNFPPIEALPKLPDSVPSKYIHSPDAVQMCVAPWINQQPTDNFADIPETELFPSETPNTVRDMLIWIAGLQHKKHQDTLEQCINNAFKRGDDDSASLTLPANDYNITTTQVHDTLKLVSMFSSSVLSTIAPNWRLAVSSVTAKPKGSDQSKEPDCCALLCQLRDYVYACHHQLEFLKSQCSRNSTRGGWQDCPDGRDVSSPKSPLQAFLTDASPFKTHPFDPCNICRKSRVKMGFTKEDLPRTQQTGKDIFTILSPVCGGEDPLMTLTSYLNCITRRTPRTTGELVSFFHHFGNELHDVYSDLSKLGSALSNRHDDCPDWDRLEAADLRVIKGARGSATPNSIHDHIKDHPNTLSTLIGCGIVNVQCPQHMKPITYRAYSLYSPSFAHNYLSWVVHLADRLWDSLLRLRCDLDNLQCHDSKPLHQCLKVLPLLYSHGFTPPDGTLHSSLTCSKVIAKLEQVVNGKPIAGLMTAMDTFLYNIRMPFLFCLVALWLIAALYILIVMLYRMDVLRIRSHLLNTRASHLIDVKALLTKGRRMLSLYHGVDYFDDEPVERFDVK</sequence>
<feature type="transmembrane region" description="Helical" evidence="2">
    <location>
        <begin position="1448"/>
        <end position="1471"/>
    </location>
</feature>
<feature type="region of interest" description="Disordered" evidence="1">
    <location>
        <begin position="825"/>
        <end position="846"/>
    </location>
</feature>
<dbReference type="GeneID" id="39873029"/>
<feature type="compositionally biased region" description="Polar residues" evidence="1">
    <location>
        <begin position="549"/>
        <end position="578"/>
    </location>
</feature>
<evidence type="ECO:0000313" key="3">
    <source>
        <dbReference type="EMBL" id="GBE59259.1"/>
    </source>
</evidence>
<keyword evidence="2" id="KW-1133">Transmembrane helix</keyword>
<feature type="compositionally biased region" description="Low complexity" evidence="1">
    <location>
        <begin position="511"/>
        <end position="520"/>
    </location>
</feature>
<feature type="compositionally biased region" description="Pro residues" evidence="1">
    <location>
        <begin position="415"/>
        <end position="429"/>
    </location>
</feature>
<name>A0A2H6K8I2_9APIC</name>
<dbReference type="RefSeq" id="XP_028865502.1">
    <property type="nucleotide sequence ID" value="XM_029009669.1"/>
</dbReference>
<feature type="region of interest" description="Disordered" evidence="1">
    <location>
        <begin position="402"/>
        <end position="598"/>
    </location>
</feature>
<feature type="compositionally biased region" description="Basic residues" evidence="1">
    <location>
        <begin position="404"/>
        <end position="414"/>
    </location>
</feature>
<feature type="compositionally biased region" description="Pro residues" evidence="1">
    <location>
        <begin position="521"/>
        <end position="533"/>
    </location>
</feature>
<keyword evidence="4" id="KW-1185">Reference proteome</keyword>
<reference evidence="3 4" key="1">
    <citation type="journal article" date="2017" name="BMC Genomics">
        <title>Whole-genome assembly of Babesia ovata and comparative genomics between closely related pathogens.</title>
        <authorList>
            <person name="Yamagishi J."/>
            <person name="Asada M."/>
            <person name="Hakimi H."/>
            <person name="Tanaka T.Q."/>
            <person name="Sugimoto C."/>
            <person name="Kawazu S."/>
        </authorList>
    </citation>
    <scope>NUCLEOTIDE SEQUENCE [LARGE SCALE GENOMIC DNA]</scope>
    <source>
        <strain evidence="3 4">Miyake</strain>
    </source>
</reference>
<keyword evidence="2" id="KW-0812">Transmembrane</keyword>
<dbReference type="OrthoDB" id="6410656at2759"/>
<comment type="caution">
    <text evidence="3">The sequence shown here is derived from an EMBL/GenBank/DDBJ whole genome shotgun (WGS) entry which is preliminary data.</text>
</comment>